<reference evidence="2" key="1">
    <citation type="submission" date="2018-09" db="EMBL/GenBank/DDBJ databases">
        <authorList>
            <person name="Livingstone P.G."/>
            <person name="Whitworth D.E."/>
        </authorList>
    </citation>
    <scope>NUCLEOTIDE SEQUENCE [LARGE SCALE GENOMIC DNA]</scope>
    <source>
        <strain evidence="2">CA051B</strain>
    </source>
</reference>
<dbReference type="Proteomes" id="UP000272888">
    <property type="component" value="Unassembled WGS sequence"/>
</dbReference>
<dbReference type="EMBL" id="RAWB01000126">
    <property type="protein sequence ID" value="RKH59850.1"/>
    <property type="molecule type" value="Genomic_DNA"/>
</dbReference>
<evidence type="ECO:0000313" key="2">
    <source>
        <dbReference type="Proteomes" id="UP000272888"/>
    </source>
</evidence>
<dbReference type="AlphaFoldDB" id="A0A3A8PY90"/>
<comment type="caution">
    <text evidence="1">The sequence shown here is derived from an EMBL/GenBank/DDBJ whole genome shotgun (WGS) entry which is preliminary data.</text>
</comment>
<gene>
    <name evidence="1" type="ORF">D7V93_14165</name>
</gene>
<proteinExistence type="predicted"/>
<accession>A0A3A8PY90</accession>
<sequence length="318" mass="33000">MGCMGNRDRRGATVRKLSGGLVLVLTTLGMGCGGGAQEFAPPVPEGRLEQAALSHNQLSTNGLSFNGLSFNGLSFNGLSQSGLSQAAFASWFSDNPARADEVMRYIVRCAVPEGQTRTYLHAQTNKTYTWPGLLGLAPGWAGGATATVAEQQVVSACLVAHANPFGVSVPLSVQGRDALGQVLASSPEELAEFSRPESCFFGNLFQNQGMYAGSQNPPLNANQSTSRACAVVDGSGTPRRACAPIVYVGSCAAACTLDAATGVSFLRCKVGDVYFQPLTTRVRDADLAVCGDGRCQVTESCGTSNTYNACAADCGACP</sequence>
<evidence type="ECO:0000313" key="1">
    <source>
        <dbReference type="EMBL" id="RKH59850.1"/>
    </source>
</evidence>
<dbReference type="PROSITE" id="PS51257">
    <property type="entry name" value="PROKAR_LIPOPROTEIN"/>
    <property type="match status" value="1"/>
</dbReference>
<organism evidence="1 2">
    <name type="scientific">Corallococcus llansteffanensis</name>
    <dbReference type="NCBI Taxonomy" id="2316731"/>
    <lineage>
        <taxon>Bacteria</taxon>
        <taxon>Pseudomonadati</taxon>
        <taxon>Myxococcota</taxon>
        <taxon>Myxococcia</taxon>
        <taxon>Myxococcales</taxon>
        <taxon>Cystobacterineae</taxon>
        <taxon>Myxococcaceae</taxon>
        <taxon>Corallococcus</taxon>
    </lineage>
</organism>
<keyword evidence="2" id="KW-1185">Reference proteome</keyword>
<protein>
    <submittedName>
        <fullName evidence="1">Uncharacterized protein</fullName>
    </submittedName>
</protein>
<name>A0A3A8PY90_9BACT</name>